<evidence type="ECO:0000313" key="2">
    <source>
        <dbReference type="Proteomes" id="UP000824176"/>
    </source>
</evidence>
<dbReference type="GO" id="GO:0016787">
    <property type="term" value="F:hydrolase activity"/>
    <property type="evidence" value="ECO:0007669"/>
    <property type="project" value="UniProtKB-KW"/>
</dbReference>
<comment type="caution">
    <text evidence="1">The sequence shown here is derived from an EMBL/GenBank/DDBJ whole genome shotgun (WGS) entry which is preliminary data.</text>
</comment>
<dbReference type="PANTHER" id="PTHR41244:SF1">
    <property type="entry name" value="GLYCOSYLTRANSFERASE"/>
    <property type="match status" value="1"/>
</dbReference>
<dbReference type="Pfam" id="PF05045">
    <property type="entry name" value="RgpF"/>
    <property type="match status" value="1"/>
</dbReference>
<dbReference type="Proteomes" id="UP000824176">
    <property type="component" value="Unassembled WGS sequence"/>
</dbReference>
<dbReference type="Pfam" id="PF14307">
    <property type="entry name" value="Glyco_tran_WbsX"/>
    <property type="match status" value="1"/>
</dbReference>
<protein>
    <submittedName>
        <fullName evidence="1">Glycoside hydrolase family 99-like domain-containing protein</fullName>
    </submittedName>
</protein>
<evidence type="ECO:0000313" key="1">
    <source>
        <dbReference type="EMBL" id="HIZ89080.1"/>
    </source>
</evidence>
<reference evidence="1" key="2">
    <citation type="submission" date="2021-04" db="EMBL/GenBank/DDBJ databases">
        <authorList>
            <person name="Gilroy R."/>
        </authorList>
    </citation>
    <scope>NUCLEOTIDE SEQUENCE</scope>
    <source>
        <strain evidence="1">ChiW4-1371</strain>
    </source>
</reference>
<name>A0A9D2GUR6_9BACT</name>
<gene>
    <name evidence="1" type="ORF">H9804_03980</name>
</gene>
<keyword evidence="1" id="KW-0378">Hydrolase</keyword>
<accession>A0A9D2GUR6</accession>
<sequence length="604" mass="71122">MKHTGIKSTWKKVDIFIKNKFASRKLNKYAFDCFYQAKYINPNTSITDIKPIVFYSIANYDLSVLAARKPQYLNHYMPRFPLLYSNNIPERIIWHIKLAKEYNIYAFCYEVTDVNQYKNFISALNLSENTFPFCLSISPELNNNDINTVLNITDFTHNISLDDKYIIILDCRNLPTDKINEFINSAYKIISYNIKNFQLWCFLRHTSKISNDKISKFIFYPDLTKITTVSLKNFKYLNKKTKQYLYFYDTVSSSLINYNLDSKAYKTVINCMDTIYNLGPAFYKYDLNIFYNWIKNQCAYLRDNFNEQERFLFIDSFNNWGDYSHIVPEKRTGYSFLNTMHRAINNNKIYGIELASYSQPMPDDMYTKTQICIQTHIFYLDICEKIVNQSNKIPYAFDIYVSTNTSEKADYIKNYFKAHSKAVNIIVEVFENKGRDVYPFIAQMTNYITKYKFICHIHSKKSKIDIFGDNWREYLFNSLFGSKEHIDNILKNLEMNKGLGIIFPKPFVNLENAIHWGQNKDLAENILEKLNINILLPVNNIVFPVGNMFWARVDAILPLFTSILAENFPNEKGQADGTTAHAIERLWVYIAEYSGYTYSLCEEK</sequence>
<proteinExistence type="predicted"/>
<dbReference type="InterPro" id="IPR032719">
    <property type="entry name" value="WbsX"/>
</dbReference>
<dbReference type="Gene3D" id="3.20.20.80">
    <property type="entry name" value="Glycosidases"/>
    <property type="match status" value="1"/>
</dbReference>
<dbReference type="InterPro" id="IPR007739">
    <property type="entry name" value="RgpF"/>
</dbReference>
<dbReference type="AlphaFoldDB" id="A0A9D2GUR6"/>
<reference evidence="1" key="1">
    <citation type="journal article" date="2021" name="PeerJ">
        <title>Extensive microbial diversity within the chicken gut microbiome revealed by metagenomics and culture.</title>
        <authorList>
            <person name="Gilroy R."/>
            <person name="Ravi A."/>
            <person name="Getino M."/>
            <person name="Pursley I."/>
            <person name="Horton D.L."/>
            <person name="Alikhan N.F."/>
            <person name="Baker D."/>
            <person name="Gharbi K."/>
            <person name="Hall N."/>
            <person name="Watson M."/>
            <person name="Adriaenssens E.M."/>
            <person name="Foster-Nyarko E."/>
            <person name="Jarju S."/>
            <person name="Secka A."/>
            <person name="Antonio M."/>
            <person name="Oren A."/>
            <person name="Chaudhuri R.R."/>
            <person name="La Ragione R."/>
            <person name="Hildebrand F."/>
            <person name="Pallen M.J."/>
        </authorList>
    </citation>
    <scope>NUCLEOTIDE SEQUENCE</scope>
    <source>
        <strain evidence="1">ChiW4-1371</strain>
    </source>
</reference>
<dbReference type="EMBL" id="DXAQ01000062">
    <property type="protein sequence ID" value="HIZ89080.1"/>
    <property type="molecule type" value="Genomic_DNA"/>
</dbReference>
<organism evidence="1 2">
    <name type="scientific">Candidatus Mucispirillum faecigallinarum</name>
    <dbReference type="NCBI Taxonomy" id="2838699"/>
    <lineage>
        <taxon>Bacteria</taxon>
        <taxon>Pseudomonadati</taxon>
        <taxon>Deferribacterota</taxon>
        <taxon>Deferribacteres</taxon>
        <taxon>Deferribacterales</taxon>
        <taxon>Mucispirillaceae</taxon>
        <taxon>Mucispirillum</taxon>
    </lineage>
</organism>
<dbReference type="PANTHER" id="PTHR41244">
    <property type="entry name" value="RHAMNAN SYNTHESIS F"/>
    <property type="match status" value="1"/>
</dbReference>